<keyword evidence="1" id="KW-0812">Transmembrane</keyword>
<proteinExistence type="predicted"/>
<reference evidence="2 3" key="1">
    <citation type="submission" date="2020-04" db="EMBL/GenBank/DDBJ databases">
        <title>Flammeovirgaceae bacterium KN852 isolated from deep sea.</title>
        <authorList>
            <person name="Zhang D.-C."/>
        </authorList>
    </citation>
    <scope>NUCLEOTIDE SEQUENCE [LARGE SCALE GENOMIC DNA]</scope>
    <source>
        <strain evidence="2 3">KN852</strain>
    </source>
</reference>
<evidence type="ECO:0000313" key="3">
    <source>
        <dbReference type="Proteomes" id="UP000559010"/>
    </source>
</evidence>
<dbReference type="RefSeq" id="WP_169678103.1">
    <property type="nucleotide sequence ID" value="NZ_JABBNU010000002.1"/>
</dbReference>
<evidence type="ECO:0000256" key="1">
    <source>
        <dbReference type="SAM" id="Phobius"/>
    </source>
</evidence>
<dbReference type="AlphaFoldDB" id="A0A848IW59"/>
<comment type="caution">
    <text evidence="2">The sequence shown here is derived from an EMBL/GenBank/DDBJ whole genome shotgun (WGS) entry which is preliminary data.</text>
</comment>
<keyword evidence="1" id="KW-1133">Transmembrane helix</keyword>
<feature type="transmembrane region" description="Helical" evidence="1">
    <location>
        <begin position="133"/>
        <end position="151"/>
    </location>
</feature>
<dbReference type="EMBL" id="JABBNU010000002">
    <property type="protein sequence ID" value="NMM47481.1"/>
    <property type="molecule type" value="Genomic_DNA"/>
</dbReference>
<feature type="transmembrane region" description="Helical" evidence="1">
    <location>
        <begin position="12"/>
        <end position="31"/>
    </location>
</feature>
<gene>
    <name evidence="2" type="ORF">HH304_03655</name>
</gene>
<feature type="transmembrane region" description="Helical" evidence="1">
    <location>
        <begin position="98"/>
        <end position="121"/>
    </location>
</feature>
<keyword evidence="1" id="KW-0472">Membrane</keyword>
<accession>A0A848IW59</accession>
<feature type="transmembrane region" description="Helical" evidence="1">
    <location>
        <begin position="163"/>
        <end position="183"/>
    </location>
</feature>
<organism evidence="2 3">
    <name type="scientific">Marinigracilibium pacificum</name>
    <dbReference type="NCBI Taxonomy" id="2729599"/>
    <lineage>
        <taxon>Bacteria</taxon>
        <taxon>Pseudomonadati</taxon>
        <taxon>Bacteroidota</taxon>
        <taxon>Cytophagia</taxon>
        <taxon>Cytophagales</taxon>
        <taxon>Flammeovirgaceae</taxon>
        <taxon>Marinigracilibium</taxon>
    </lineage>
</organism>
<evidence type="ECO:0000313" key="2">
    <source>
        <dbReference type="EMBL" id="NMM47481.1"/>
    </source>
</evidence>
<keyword evidence="3" id="KW-1185">Reference proteome</keyword>
<sequence>MKTEAPQWGITVGILLILLGSFGLISNYTMLNNNNSELSNSSFKSISVKMDSLNSRQVTNSSQKQNELLNHELENKKNSASNLSQFEQEKPSSLLIKWMRNFCLFGIIIGLINIIGGVMLLKQHHWTVRLVEVIIILNINYYIFQTIILLTDKTSGFFGRITAYNKFLAAFIFISLLAVLILYDKKNGKIRTSSHLDKQS</sequence>
<protein>
    <submittedName>
        <fullName evidence="2">Uncharacterized protein</fullName>
    </submittedName>
</protein>
<dbReference type="Proteomes" id="UP000559010">
    <property type="component" value="Unassembled WGS sequence"/>
</dbReference>
<name>A0A848IW59_9BACT</name>